<proteinExistence type="predicted"/>
<protein>
    <recommendedName>
        <fullName evidence="4">MarR family transcriptional regulator</fullName>
    </recommendedName>
</protein>
<keyword evidence="3" id="KW-1185">Reference proteome</keyword>
<dbReference type="RefSeq" id="WP_178378706.1">
    <property type="nucleotide sequence ID" value="NZ_FQZK01000046.1"/>
</dbReference>
<evidence type="ECO:0000313" key="2">
    <source>
        <dbReference type="EMBL" id="SHK94457.1"/>
    </source>
</evidence>
<reference evidence="2 3" key="1">
    <citation type="submission" date="2016-11" db="EMBL/GenBank/DDBJ databases">
        <authorList>
            <person name="Jaros S."/>
            <person name="Januszkiewicz K."/>
            <person name="Wedrychowicz H."/>
        </authorList>
    </citation>
    <scope>NUCLEOTIDE SEQUENCE [LARGE SCALE GENOMIC DNA]</scope>
    <source>
        <strain evidence="2 3">CGMCC 4.5723</strain>
    </source>
</reference>
<feature type="compositionally biased region" description="Acidic residues" evidence="1">
    <location>
        <begin position="7"/>
        <end position="21"/>
    </location>
</feature>
<dbReference type="Proteomes" id="UP000184452">
    <property type="component" value="Unassembled WGS sequence"/>
</dbReference>
<dbReference type="EMBL" id="FQZK01000046">
    <property type="protein sequence ID" value="SHK94457.1"/>
    <property type="molecule type" value="Genomic_DNA"/>
</dbReference>
<name>A0A1M6WL53_9ACTN</name>
<feature type="region of interest" description="Disordered" evidence="1">
    <location>
        <begin position="1"/>
        <end position="21"/>
    </location>
</feature>
<evidence type="ECO:0008006" key="4">
    <source>
        <dbReference type="Google" id="ProtNLM"/>
    </source>
</evidence>
<sequence length="55" mass="5980">MQHSEFGEPDEVSDAQADEDEAWLAALPSGQRALLELVIARMCEAAADSTHRPRG</sequence>
<organism evidence="2 3">
    <name type="scientific">Nocardiopsis flavescens</name>
    <dbReference type="NCBI Taxonomy" id="758803"/>
    <lineage>
        <taxon>Bacteria</taxon>
        <taxon>Bacillati</taxon>
        <taxon>Actinomycetota</taxon>
        <taxon>Actinomycetes</taxon>
        <taxon>Streptosporangiales</taxon>
        <taxon>Nocardiopsidaceae</taxon>
        <taxon>Nocardiopsis</taxon>
    </lineage>
</organism>
<evidence type="ECO:0000256" key="1">
    <source>
        <dbReference type="SAM" id="MobiDB-lite"/>
    </source>
</evidence>
<evidence type="ECO:0000313" key="3">
    <source>
        <dbReference type="Proteomes" id="UP000184452"/>
    </source>
</evidence>
<accession>A0A1M6WL53</accession>
<dbReference type="AlphaFoldDB" id="A0A1M6WL53"/>
<gene>
    <name evidence="2" type="ORF">SAMN05421803_1466</name>
</gene>